<feature type="region of interest" description="Disordered" evidence="1">
    <location>
        <begin position="153"/>
        <end position="174"/>
    </location>
</feature>
<dbReference type="InterPro" id="IPR036719">
    <property type="entry name" value="Neuro-gated_channel_TM_sf"/>
</dbReference>
<dbReference type="SUPFAM" id="SSF90112">
    <property type="entry name" value="Neurotransmitter-gated ion-channel transmembrane pore"/>
    <property type="match status" value="1"/>
</dbReference>
<feature type="compositionally biased region" description="Low complexity" evidence="1">
    <location>
        <begin position="242"/>
        <end position="254"/>
    </location>
</feature>
<keyword evidence="5" id="KW-1185">Reference proteome</keyword>
<dbReference type="GO" id="GO:0016020">
    <property type="term" value="C:membrane"/>
    <property type="evidence" value="ECO:0007669"/>
    <property type="project" value="InterPro"/>
</dbReference>
<reference evidence="4" key="2">
    <citation type="journal article" date="2022" name="Res Sq">
        <title>Comparative Genomics Reveals Insights into the Divergent Evolution of Astigmatic Mites and Household Pest Adaptations.</title>
        <authorList>
            <person name="Xiong Q."/>
            <person name="Wan A.T.-Y."/>
            <person name="Liu X.-Y."/>
            <person name="Fung C.S.-H."/>
            <person name="Xiao X."/>
            <person name="Malainual N."/>
            <person name="Hou J."/>
            <person name="Wang L."/>
            <person name="Wang M."/>
            <person name="Yang K."/>
            <person name="Cui Y."/>
            <person name="Leung E."/>
            <person name="Nong W."/>
            <person name="Shin S.-K."/>
            <person name="Au S."/>
            <person name="Jeong K.Y."/>
            <person name="Chew F.T."/>
            <person name="Hui J."/>
            <person name="Leung T.F."/>
            <person name="Tungtrongchitr A."/>
            <person name="Zhong N."/>
            <person name="Liu Z."/>
            <person name="Tsui S."/>
        </authorList>
    </citation>
    <scope>NUCLEOTIDE SEQUENCE</scope>
    <source>
        <strain evidence="4">Derf</strain>
        <tissue evidence="4">Whole organism</tissue>
    </source>
</reference>
<keyword evidence="2" id="KW-1133">Transmembrane helix</keyword>
<keyword evidence="2" id="KW-0812">Transmembrane</keyword>
<dbReference type="InterPro" id="IPR038050">
    <property type="entry name" value="Neuro_actylchol_rec"/>
</dbReference>
<reference evidence="4" key="1">
    <citation type="submission" date="2013-05" db="EMBL/GenBank/DDBJ databases">
        <authorList>
            <person name="Yim A.K.Y."/>
            <person name="Chan T.F."/>
            <person name="Ji K.M."/>
            <person name="Liu X.Y."/>
            <person name="Zhou J.W."/>
            <person name="Li R.Q."/>
            <person name="Yang K.Y."/>
            <person name="Li J."/>
            <person name="Li M."/>
            <person name="Law P.T.W."/>
            <person name="Wu Y.L."/>
            <person name="Cai Z.L."/>
            <person name="Qin H."/>
            <person name="Bao Y."/>
            <person name="Leung R.K.K."/>
            <person name="Ng P.K.S."/>
            <person name="Zou J."/>
            <person name="Zhong X.J."/>
            <person name="Ran P.X."/>
            <person name="Zhong N.S."/>
            <person name="Liu Z.G."/>
            <person name="Tsui S.K.W."/>
        </authorList>
    </citation>
    <scope>NUCLEOTIDE SEQUENCE</scope>
    <source>
        <strain evidence="4">Derf</strain>
        <tissue evidence="4">Whole organism</tissue>
    </source>
</reference>
<dbReference type="Pfam" id="PF02932">
    <property type="entry name" value="Neur_chan_memb"/>
    <property type="match status" value="1"/>
</dbReference>
<feature type="compositionally biased region" description="Polar residues" evidence="1">
    <location>
        <begin position="161"/>
        <end position="170"/>
    </location>
</feature>
<comment type="caution">
    <text evidence="4">The sequence shown here is derived from an EMBL/GenBank/DDBJ whole genome shotgun (WGS) entry which is preliminary data.</text>
</comment>
<gene>
    <name evidence="4" type="ORF">DERF_014583</name>
</gene>
<dbReference type="InterPro" id="IPR006029">
    <property type="entry name" value="Neurotrans-gated_channel_TM"/>
</dbReference>
<evidence type="ECO:0000313" key="4">
    <source>
        <dbReference type="EMBL" id="KAH9493855.1"/>
    </source>
</evidence>
<feature type="non-terminal residue" evidence="4">
    <location>
        <position position="327"/>
    </location>
</feature>
<proteinExistence type="predicted"/>
<dbReference type="Proteomes" id="UP000790347">
    <property type="component" value="Unassembled WGS sequence"/>
</dbReference>
<sequence>QTSYPIRQLARKPPSQRSEPENSDRAQTIDQQYTIYYNITLIRGCNWPSYLLIPRNPNINEKIFSAYNNERLRTPSLSGDEFYTTTSNIGNINVDDDMNNKSTATSTIMAKNRQLLNTITPILCATTINRLVNDRQKMAAAAAASNINNFHINHHQDNNHYANTSQQQQSNNCRHRRLNHHHHHQNLDSSVFGMDKTSVFTRQDSNSRSNDERNVHGNHSQYQQQQQQQQQRPPPPPPPPSSSSQSHCSQQNQQQIEHEMIQMVRYLMYRQEVDDNIGRRIHEWRLLSMYIDKILFWIFTITTVVTSIIFLLIIPVKRRDLVVILQC</sequence>
<evidence type="ECO:0000256" key="1">
    <source>
        <dbReference type="SAM" id="MobiDB-lite"/>
    </source>
</evidence>
<dbReference type="EMBL" id="ASGP02000008">
    <property type="protein sequence ID" value="KAH9493855.1"/>
    <property type="molecule type" value="Genomic_DNA"/>
</dbReference>
<feature type="region of interest" description="Disordered" evidence="1">
    <location>
        <begin position="200"/>
        <end position="254"/>
    </location>
</feature>
<feature type="region of interest" description="Disordered" evidence="1">
    <location>
        <begin position="1"/>
        <end position="25"/>
    </location>
</feature>
<evidence type="ECO:0000313" key="5">
    <source>
        <dbReference type="Proteomes" id="UP000790347"/>
    </source>
</evidence>
<name>A0A922KX35_DERFA</name>
<feature type="compositionally biased region" description="Low complexity" evidence="1">
    <location>
        <begin position="220"/>
        <end position="231"/>
    </location>
</feature>
<feature type="compositionally biased region" description="Pro residues" evidence="1">
    <location>
        <begin position="232"/>
        <end position="241"/>
    </location>
</feature>
<evidence type="ECO:0000259" key="3">
    <source>
        <dbReference type="Pfam" id="PF02932"/>
    </source>
</evidence>
<dbReference type="Gene3D" id="1.20.58.390">
    <property type="entry name" value="Neurotransmitter-gated ion-channel transmembrane domain"/>
    <property type="match status" value="1"/>
</dbReference>
<evidence type="ECO:0000256" key="2">
    <source>
        <dbReference type="SAM" id="Phobius"/>
    </source>
</evidence>
<feature type="domain" description="Neurotransmitter-gated ion-channel transmembrane" evidence="3">
    <location>
        <begin position="147"/>
        <end position="309"/>
    </location>
</feature>
<keyword evidence="2" id="KW-0472">Membrane</keyword>
<organism evidence="4 5">
    <name type="scientific">Dermatophagoides farinae</name>
    <name type="common">American house dust mite</name>
    <dbReference type="NCBI Taxonomy" id="6954"/>
    <lineage>
        <taxon>Eukaryota</taxon>
        <taxon>Metazoa</taxon>
        <taxon>Ecdysozoa</taxon>
        <taxon>Arthropoda</taxon>
        <taxon>Chelicerata</taxon>
        <taxon>Arachnida</taxon>
        <taxon>Acari</taxon>
        <taxon>Acariformes</taxon>
        <taxon>Sarcoptiformes</taxon>
        <taxon>Astigmata</taxon>
        <taxon>Psoroptidia</taxon>
        <taxon>Analgoidea</taxon>
        <taxon>Pyroglyphidae</taxon>
        <taxon>Dermatophagoidinae</taxon>
        <taxon>Dermatophagoides</taxon>
    </lineage>
</organism>
<feature type="non-terminal residue" evidence="4">
    <location>
        <position position="1"/>
    </location>
</feature>
<dbReference type="GO" id="GO:0006811">
    <property type="term" value="P:monoatomic ion transport"/>
    <property type="evidence" value="ECO:0007669"/>
    <property type="project" value="InterPro"/>
</dbReference>
<dbReference type="AlphaFoldDB" id="A0A922KX35"/>
<protein>
    <recommendedName>
        <fullName evidence="3">Neurotransmitter-gated ion-channel transmembrane domain-containing protein</fullName>
    </recommendedName>
</protein>
<feature type="transmembrane region" description="Helical" evidence="2">
    <location>
        <begin position="294"/>
        <end position="314"/>
    </location>
</feature>
<accession>A0A922KX35</accession>